<dbReference type="EMBL" id="CAJOAX010007070">
    <property type="protein sequence ID" value="CAF3999581.1"/>
    <property type="molecule type" value="Genomic_DNA"/>
</dbReference>
<dbReference type="InterPro" id="IPR036465">
    <property type="entry name" value="vWFA_dom_sf"/>
</dbReference>
<reference evidence="4" key="1">
    <citation type="submission" date="2021-02" db="EMBL/GenBank/DDBJ databases">
        <authorList>
            <person name="Nowell W R."/>
        </authorList>
    </citation>
    <scope>NUCLEOTIDE SEQUENCE</scope>
</reference>
<accession>A0A819NP21</accession>
<protein>
    <recommendedName>
        <fullName evidence="1">UBC core domain-containing protein</fullName>
    </recommendedName>
</protein>
<gene>
    <name evidence="5" type="ORF">FNK824_LOCUS36073</name>
    <name evidence="4" type="ORF">OTI717_LOCUS28933</name>
    <name evidence="2" type="ORF">RFH988_LOCUS25853</name>
    <name evidence="3" type="ORF">SEV965_LOCUS25315</name>
</gene>
<sequence>MVGKQRDNQQSLLDLSTIALGIWCDKIVGYRFPQAIGLIYFGAADIPINQKCPISKDLSQLEKASSNLPKCGNTTPMYDAIEMAIQSITSFRKDNEKQLSTECRSLIVCFSDGEDNSSVKASVGTIKSKLKNEKIVFDTIAFMKHESSNLVQLCEATKGFYYINVPYDKMEMAKLFEREASLMVCLRDEKSHVKVEKPEIRSTEKLYQSAINVRNAKINIGQVSAMSNRRILKELDDLKKSSSDNFTVFLMQENSLFWKVIMKGPDGTPYAGYHWLLSVEFRSDFPFQPPNIRFITPIYHCNINEDGRICHDILQSKWTHQTTMRIVFQEILNLIRYPNPNYALSAVMGAQYISNRLDYEKSIKDLNEKEAKKTISEIMNEYKLTEE</sequence>
<comment type="caution">
    <text evidence="4">The sequence shown here is derived from an EMBL/GenBank/DDBJ whole genome shotgun (WGS) entry which is preliminary data.</text>
</comment>
<evidence type="ECO:0000313" key="4">
    <source>
        <dbReference type="EMBL" id="CAF3999581.1"/>
    </source>
</evidence>
<dbReference type="Pfam" id="PF00179">
    <property type="entry name" value="UQ_con"/>
    <property type="match status" value="1"/>
</dbReference>
<dbReference type="InterPro" id="IPR000608">
    <property type="entry name" value="UBC"/>
</dbReference>
<dbReference type="OrthoDB" id="10009702at2759"/>
<dbReference type="PANTHER" id="PTHR24068">
    <property type="entry name" value="UBIQUITIN-CONJUGATING ENZYME E2"/>
    <property type="match status" value="1"/>
</dbReference>
<dbReference type="Gene3D" id="3.10.110.10">
    <property type="entry name" value="Ubiquitin Conjugating Enzyme"/>
    <property type="match status" value="1"/>
</dbReference>
<evidence type="ECO:0000259" key="1">
    <source>
        <dbReference type="PROSITE" id="PS50127"/>
    </source>
</evidence>
<evidence type="ECO:0000313" key="2">
    <source>
        <dbReference type="EMBL" id="CAF1225002.1"/>
    </source>
</evidence>
<evidence type="ECO:0000313" key="6">
    <source>
        <dbReference type="Proteomes" id="UP000663823"/>
    </source>
</evidence>
<name>A0A819NP21_9BILA</name>
<organism evidence="4 6">
    <name type="scientific">Rotaria sordida</name>
    <dbReference type="NCBI Taxonomy" id="392033"/>
    <lineage>
        <taxon>Eukaryota</taxon>
        <taxon>Metazoa</taxon>
        <taxon>Spiralia</taxon>
        <taxon>Gnathifera</taxon>
        <taxon>Rotifera</taxon>
        <taxon>Eurotatoria</taxon>
        <taxon>Bdelloidea</taxon>
        <taxon>Philodinida</taxon>
        <taxon>Philodinidae</taxon>
        <taxon>Rotaria</taxon>
    </lineage>
</organism>
<evidence type="ECO:0000313" key="3">
    <source>
        <dbReference type="EMBL" id="CAF1282207.1"/>
    </source>
</evidence>
<evidence type="ECO:0000313" key="5">
    <source>
        <dbReference type="EMBL" id="CAF4197277.1"/>
    </source>
</evidence>
<dbReference type="PROSITE" id="PS50127">
    <property type="entry name" value="UBC_2"/>
    <property type="match status" value="1"/>
</dbReference>
<dbReference type="Proteomes" id="UP000663882">
    <property type="component" value="Unassembled WGS sequence"/>
</dbReference>
<dbReference type="EMBL" id="CAJNOO010002001">
    <property type="protein sequence ID" value="CAF1225002.1"/>
    <property type="molecule type" value="Genomic_DNA"/>
</dbReference>
<dbReference type="SUPFAM" id="SSF54495">
    <property type="entry name" value="UBC-like"/>
    <property type="match status" value="1"/>
</dbReference>
<dbReference type="SUPFAM" id="SSF53300">
    <property type="entry name" value="vWA-like"/>
    <property type="match status" value="1"/>
</dbReference>
<dbReference type="Proteomes" id="UP000663874">
    <property type="component" value="Unassembled WGS sequence"/>
</dbReference>
<dbReference type="EMBL" id="CAJOBE010016131">
    <property type="protein sequence ID" value="CAF4197277.1"/>
    <property type="molecule type" value="Genomic_DNA"/>
</dbReference>
<dbReference type="Proteomes" id="UP000663823">
    <property type="component" value="Unassembled WGS sequence"/>
</dbReference>
<dbReference type="SMART" id="SM00212">
    <property type="entry name" value="UBCc"/>
    <property type="match status" value="1"/>
</dbReference>
<dbReference type="Proteomes" id="UP000663889">
    <property type="component" value="Unassembled WGS sequence"/>
</dbReference>
<dbReference type="AlphaFoldDB" id="A0A819NP21"/>
<proteinExistence type="predicted"/>
<feature type="domain" description="UBC core" evidence="1">
    <location>
        <begin position="226"/>
        <end position="372"/>
    </location>
</feature>
<dbReference type="Gene3D" id="3.40.50.410">
    <property type="entry name" value="von Willebrand factor, type A domain"/>
    <property type="match status" value="1"/>
</dbReference>
<dbReference type="EMBL" id="CAJNOU010002027">
    <property type="protein sequence ID" value="CAF1282207.1"/>
    <property type="molecule type" value="Genomic_DNA"/>
</dbReference>
<dbReference type="InterPro" id="IPR016135">
    <property type="entry name" value="UBQ-conjugating_enzyme/RWD"/>
</dbReference>